<dbReference type="Pfam" id="PF05305">
    <property type="entry name" value="DUF732"/>
    <property type="match status" value="1"/>
</dbReference>
<sequence length="110" mass="11310">MKNTGRITGLLAAALGGAAVLIAPIANADSADDGYLQALTKKGISWPNGGDSTMVNIGHAVCVDWTHGFTFEQTFADAKSGLPQLQDSSIATIMGAATGAYCPQFSSKFD</sequence>
<evidence type="ECO:0000313" key="1">
    <source>
        <dbReference type="EMBL" id="BBZ41958.1"/>
    </source>
</evidence>
<keyword evidence="2" id="KW-1185">Reference proteome</keyword>
<dbReference type="Proteomes" id="UP000467385">
    <property type="component" value="Chromosome"/>
</dbReference>
<accession>A0A1X1TDP9</accession>
<dbReference type="InterPro" id="IPR007969">
    <property type="entry name" value="DUF732"/>
</dbReference>
<dbReference type="RefSeq" id="WP_085232699.1">
    <property type="nucleotide sequence ID" value="NZ_AP022613.1"/>
</dbReference>
<protein>
    <submittedName>
        <fullName evidence="1">Uncharacterized protein</fullName>
    </submittedName>
</protein>
<dbReference type="EMBL" id="AP022613">
    <property type="protein sequence ID" value="BBZ41958.1"/>
    <property type="molecule type" value="Genomic_DNA"/>
</dbReference>
<name>A0A1X1TDP9_9MYCO</name>
<dbReference type="AlphaFoldDB" id="A0A1X1TDP9"/>
<organism evidence="1 2">
    <name type="scientific">Mycobacterium conspicuum</name>
    <dbReference type="NCBI Taxonomy" id="44010"/>
    <lineage>
        <taxon>Bacteria</taxon>
        <taxon>Bacillati</taxon>
        <taxon>Actinomycetota</taxon>
        <taxon>Actinomycetes</taxon>
        <taxon>Mycobacteriales</taxon>
        <taxon>Mycobacteriaceae</taxon>
        <taxon>Mycobacterium</taxon>
    </lineage>
</organism>
<dbReference type="OrthoDB" id="4730932at2"/>
<gene>
    <name evidence="1" type="ORF">MCNS_50210</name>
</gene>
<reference evidence="1 2" key="1">
    <citation type="journal article" date="2019" name="Emerg. Microbes Infect.">
        <title>Comprehensive subspecies identification of 175 nontuberculous mycobacteria species based on 7547 genomic profiles.</title>
        <authorList>
            <person name="Matsumoto Y."/>
            <person name="Kinjo T."/>
            <person name="Motooka D."/>
            <person name="Nabeya D."/>
            <person name="Jung N."/>
            <person name="Uechi K."/>
            <person name="Horii T."/>
            <person name="Iida T."/>
            <person name="Fujita J."/>
            <person name="Nakamura S."/>
        </authorList>
    </citation>
    <scope>NUCLEOTIDE SEQUENCE [LARGE SCALE GENOMIC DNA]</scope>
    <source>
        <strain evidence="1 2">JCM 14738</strain>
    </source>
</reference>
<proteinExistence type="predicted"/>
<evidence type="ECO:0000313" key="2">
    <source>
        <dbReference type="Proteomes" id="UP000467385"/>
    </source>
</evidence>